<feature type="compositionally biased region" description="Basic and acidic residues" evidence="1">
    <location>
        <begin position="78"/>
        <end position="87"/>
    </location>
</feature>
<dbReference type="AlphaFoldDB" id="A0A834TFU7"/>
<evidence type="ECO:0000313" key="2">
    <source>
        <dbReference type="EMBL" id="KAF7816644.1"/>
    </source>
</evidence>
<feature type="compositionally biased region" description="Low complexity" evidence="1">
    <location>
        <begin position="201"/>
        <end position="211"/>
    </location>
</feature>
<feature type="compositionally biased region" description="Basic and acidic residues" evidence="1">
    <location>
        <begin position="153"/>
        <end position="167"/>
    </location>
</feature>
<feature type="region of interest" description="Disordered" evidence="1">
    <location>
        <begin position="153"/>
        <end position="244"/>
    </location>
</feature>
<evidence type="ECO:0000313" key="3">
    <source>
        <dbReference type="Proteomes" id="UP000634136"/>
    </source>
</evidence>
<sequence length="272" mass="29839">MKLITTSKRNCHLPPYPSLSLYGTPFHFLFGFHLCFGHHHRRPPTDAAITGKRATVPSGIQCVGNRLNDQNALPGGGGEKRTHEDHQRHHGVALLLWIQHRRQSQEHNLQRHPKGGEDDSIEQWVGAEDSVDTRIIGPADEPGAVEVERQVELEGFEDDNRGLKESNGEGGEEEEGDRPVVFGGFLADGGVEEEEEEGVEFLEVGEGLGFEAEVEDEAEGEGGEDDEGGDEGDGGEVEGGVKEWYEHGGRRELFCKGQVDAGEAAESDRERK</sequence>
<evidence type="ECO:0000256" key="1">
    <source>
        <dbReference type="SAM" id="MobiDB-lite"/>
    </source>
</evidence>
<proteinExistence type="predicted"/>
<organism evidence="2 3">
    <name type="scientific">Senna tora</name>
    <dbReference type="NCBI Taxonomy" id="362788"/>
    <lineage>
        <taxon>Eukaryota</taxon>
        <taxon>Viridiplantae</taxon>
        <taxon>Streptophyta</taxon>
        <taxon>Embryophyta</taxon>
        <taxon>Tracheophyta</taxon>
        <taxon>Spermatophyta</taxon>
        <taxon>Magnoliopsida</taxon>
        <taxon>eudicotyledons</taxon>
        <taxon>Gunneridae</taxon>
        <taxon>Pentapetalae</taxon>
        <taxon>rosids</taxon>
        <taxon>fabids</taxon>
        <taxon>Fabales</taxon>
        <taxon>Fabaceae</taxon>
        <taxon>Caesalpinioideae</taxon>
        <taxon>Cassia clade</taxon>
        <taxon>Senna</taxon>
    </lineage>
</organism>
<comment type="caution">
    <text evidence="2">The sequence shown here is derived from an EMBL/GenBank/DDBJ whole genome shotgun (WGS) entry which is preliminary data.</text>
</comment>
<keyword evidence="3" id="KW-1185">Reference proteome</keyword>
<dbReference type="Proteomes" id="UP000634136">
    <property type="component" value="Unassembled WGS sequence"/>
</dbReference>
<feature type="compositionally biased region" description="Acidic residues" evidence="1">
    <location>
        <begin position="212"/>
        <end position="236"/>
    </location>
</feature>
<accession>A0A834TFU7</accession>
<gene>
    <name evidence="2" type="ORF">G2W53_030613</name>
</gene>
<reference evidence="2" key="1">
    <citation type="submission" date="2020-09" db="EMBL/GenBank/DDBJ databases">
        <title>Genome-Enabled Discovery of Anthraquinone Biosynthesis in Senna tora.</title>
        <authorList>
            <person name="Kang S.-H."/>
            <person name="Pandey R.P."/>
            <person name="Lee C.-M."/>
            <person name="Sim J.-S."/>
            <person name="Jeong J.-T."/>
            <person name="Choi B.-S."/>
            <person name="Jung M."/>
            <person name="Ginzburg D."/>
            <person name="Zhao K."/>
            <person name="Won S.Y."/>
            <person name="Oh T.-J."/>
            <person name="Yu Y."/>
            <person name="Kim N.-H."/>
            <person name="Lee O.R."/>
            <person name="Lee T.-H."/>
            <person name="Bashyal P."/>
            <person name="Kim T.-S."/>
            <person name="Lee W.-H."/>
            <person name="Kawkins C."/>
            <person name="Kim C.-K."/>
            <person name="Kim J.S."/>
            <person name="Ahn B.O."/>
            <person name="Rhee S.Y."/>
            <person name="Sohng J.K."/>
        </authorList>
    </citation>
    <scope>NUCLEOTIDE SEQUENCE</scope>
    <source>
        <tissue evidence="2">Leaf</tissue>
    </source>
</reference>
<name>A0A834TFU7_9FABA</name>
<protein>
    <submittedName>
        <fullName evidence="2">Uncharacterized protein</fullName>
    </submittedName>
</protein>
<feature type="compositionally biased region" description="Acidic residues" evidence="1">
    <location>
        <begin position="190"/>
        <end position="200"/>
    </location>
</feature>
<feature type="region of interest" description="Disordered" evidence="1">
    <location>
        <begin position="62"/>
        <end position="88"/>
    </location>
</feature>
<dbReference type="EMBL" id="JAAIUW010000009">
    <property type="protein sequence ID" value="KAF7816644.1"/>
    <property type="molecule type" value="Genomic_DNA"/>
</dbReference>